<feature type="domain" description="CAP-Gly" evidence="3">
    <location>
        <begin position="118"/>
        <end position="164"/>
    </location>
</feature>
<dbReference type="InterPro" id="IPR000938">
    <property type="entry name" value="CAP-Gly_domain"/>
</dbReference>
<evidence type="ECO:0000313" key="5">
    <source>
        <dbReference type="Proteomes" id="UP000683417"/>
    </source>
</evidence>
<feature type="compositionally biased region" description="Low complexity" evidence="2">
    <location>
        <begin position="245"/>
        <end position="277"/>
    </location>
</feature>
<organism evidence="4 5">
    <name type="scientific">Blumeria graminis f. sp. triticale</name>
    <dbReference type="NCBI Taxonomy" id="1689686"/>
    <lineage>
        <taxon>Eukaryota</taxon>
        <taxon>Fungi</taxon>
        <taxon>Dikarya</taxon>
        <taxon>Ascomycota</taxon>
        <taxon>Pezizomycotina</taxon>
        <taxon>Leotiomycetes</taxon>
        <taxon>Erysiphales</taxon>
        <taxon>Erysiphaceae</taxon>
        <taxon>Blumeria</taxon>
    </lineage>
</organism>
<proteinExistence type="predicted"/>
<name>A0A9W4DLE9_BLUGR</name>
<feature type="region of interest" description="Disordered" evidence="2">
    <location>
        <begin position="544"/>
        <end position="566"/>
    </location>
</feature>
<sequence>MLMSSESMVLSRSVASLRPPHSTKASAPNLNAIYRKASSSAPSLAKASLRKASSSAPMTRSTLTVSDATRQLTSKSTGINTSPSLCAMPPSPPHDGDLNLGDVVEVPGRMHGIVKFIGSVDQKKGIFAGVELSKEFASRGKNSGDVDGISYFTTSVPGAGIFLPVNRAHRRTSFSVSRNECPPPTPTTPSISGGMKITGHTSTGHTPPTPGLHKIAQSRGNVGTQSPQGKKIGRPSLPRPESPLRKPQNSVRSSFGSSSGRLAVKSPSKSPMKSPAKNTTPAPRKFGQSVRGTQDSREVVRKIGLTPQPVRKGRLAARSTSAMEQGMRNESGGEESSVSKVKTAHHTSLGSLPPFTPKVRAASRSNSRANSRVDRYHDDADHLRAQLEDRDRRLQEQAITLAELENALLQAELSTNLVTYNKSNQDKVEDKDISQLRMMLQEKNGKISSLTAEFDAHRADFRSTIDTLESASAETERVYEQRIDDLLLENRELAVRTEDVGSVARQLRQLEELVQELEEGLEDARRGEAEARGEVEFLRGEVERTKSELKREREKGSRGESQGADDIDVAMWAKELQRQDDEIRGLKAIIHSLSRDAVSDTNDDLATNPTLHKRTDSSSSLPSDSRTETNILGEKLEEYNTYIETEFFTQKQHESEISSQQDTNTSTKSTAIIVGENLANPNVTEKAGSRHNQESRAKIRSARQLKIPTAISDGDAFATANENFCEICETAGHDILTCTKMFTLKGNQGGNRLRAWKDSIAPDDYKPAPLSPRKNSSMCLPPSGSLAASPVAGKDSGIINLDKWCGLCEREGHESIDCPNEDAF</sequence>
<dbReference type="EMBL" id="CAJHIT010000008">
    <property type="protein sequence ID" value="CAD6503939.1"/>
    <property type="molecule type" value="Genomic_DNA"/>
</dbReference>
<evidence type="ECO:0000256" key="1">
    <source>
        <dbReference type="SAM" id="Coils"/>
    </source>
</evidence>
<feature type="region of interest" description="Disordered" evidence="2">
    <location>
        <begin position="597"/>
        <end position="629"/>
    </location>
</feature>
<evidence type="ECO:0000256" key="2">
    <source>
        <dbReference type="SAM" id="MobiDB-lite"/>
    </source>
</evidence>
<accession>A0A9W4DLE9</accession>
<feature type="compositionally biased region" description="Polar residues" evidence="2">
    <location>
        <begin position="58"/>
        <end position="84"/>
    </location>
</feature>
<feature type="region of interest" description="Disordered" evidence="2">
    <location>
        <begin position="174"/>
        <end position="373"/>
    </location>
</feature>
<comment type="caution">
    <text evidence="4">The sequence shown here is derived from an EMBL/GenBank/DDBJ whole genome shotgun (WGS) entry which is preliminary data.</text>
</comment>
<evidence type="ECO:0000259" key="3">
    <source>
        <dbReference type="PROSITE" id="PS50245"/>
    </source>
</evidence>
<feature type="compositionally biased region" description="Polar residues" evidence="2">
    <location>
        <begin position="218"/>
        <end position="228"/>
    </location>
</feature>
<feature type="coiled-coil region" evidence="1">
    <location>
        <begin position="387"/>
        <end position="453"/>
    </location>
</feature>
<dbReference type="PROSITE" id="PS50245">
    <property type="entry name" value="CAP_GLY_2"/>
    <property type="match status" value="1"/>
</dbReference>
<reference evidence="4" key="1">
    <citation type="submission" date="2020-10" db="EMBL/GenBank/DDBJ databases">
        <authorList>
            <person name="Muller C M."/>
        </authorList>
    </citation>
    <scope>NUCLEOTIDE SEQUENCE</scope>
    <source>
        <strain evidence="4">THUN-12</strain>
    </source>
</reference>
<dbReference type="AlphaFoldDB" id="A0A9W4DLE9"/>
<dbReference type="Pfam" id="PF01302">
    <property type="entry name" value="CAP_GLY"/>
    <property type="match status" value="1"/>
</dbReference>
<keyword evidence="1" id="KW-0175">Coiled coil</keyword>
<dbReference type="SMART" id="SM01052">
    <property type="entry name" value="CAP_GLY"/>
    <property type="match status" value="1"/>
</dbReference>
<gene>
    <name evidence="4" type="ORF">BGTH12_LOCUS5297</name>
</gene>
<feature type="compositionally biased region" description="Low complexity" evidence="2">
    <location>
        <begin position="360"/>
        <end position="370"/>
    </location>
</feature>
<feature type="compositionally biased region" description="Basic and acidic residues" evidence="2">
    <location>
        <begin position="544"/>
        <end position="558"/>
    </location>
</feature>
<feature type="compositionally biased region" description="Low complexity" evidence="2">
    <location>
        <begin position="48"/>
        <end position="57"/>
    </location>
</feature>
<protein>
    <submittedName>
        <fullName evidence="4">BgTH12-05682</fullName>
    </submittedName>
</protein>
<evidence type="ECO:0000313" key="4">
    <source>
        <dbReference type="EMBL" id="CAD6503939.1"/>
    </source>
</evidence>
<feature type="region of interest" description="Disordered" evidence="2">
    <location>
        <begin position="48"/>
        <end position="85"/>
    </location>
</feature>
<dbReference type="Proteomes" id="UP000683417">
    <property type="component" value="Unassembled WGS sequence"/>
</dbReference>